<sequence length="161" mass="17782">MINLQDKKRTAYSKEELDKLEAVLGEYASKSVQLETETVVDLEKHLWLANGAAATAAIGFIQAKGAVSVWQYLGAWAFVFGILALVVLKYGSSANASRDRYRFQDAKSRFDANEDSDQIFKSVRDKTFLVLKRAYLFLQWGSGVAFMAGAVLTLIGVQCTA</sequence>
<feature type="transmembrane region" description="Helical" evidence="1">
    <location>
        <begin position="134"/>
        <end position="157"/>
    </location>
</feature>
<dbReference type="AlphaFoldDB" id="A0A1G5R0U6"/>
<keyword evidence="1" id="KW-0472">Membrane</keyword>
<gene>
    <name evidence="2" type="ORF">SAMN03097708_03164</name>
</gene>
<dbReference type="Proteomes" id="UP000199648">
    <property type="component" value="Unassembled WGS sequence"/>
</dbReference>
<proteinExistence type="predicted"/>
<evidence type="ECO:0000256" key="1">
    <source>
        <dbReference type="SAM" id="Phobius"/>
    </source>
</evidence>
<dbReference type="OrthoDB" id="9986150at2"/>
<dbReference type="EMBL" id="FMWD01000015">
    <property type="protein sequence ID" value="SCZ67566.1"/>
    <property type="molecule type" value="Genomic_DNA"/>
</dbReference>
<evidence type="ECO:0000313" key="2">
    <source>
        <dbReference type="EMBL" id="SCZ67566.1"/>
    </source>
</evidence>
<evidence type="ECO:0000313" key="3">
    <source>
        <dbReference type="Proteomes" id="UP000199648"/>
    </source>
</evidence>
<accession>A0A1G5R0U6</accession>
<reference evidence="2 3" key="1">
    <citation type="submission" date="2016-10" db="EMBL/GenBank/DDBJ databases">
        <authorList>
            <person name="de Groot N.N."/>
        </authorList>
    </citation>
    <scope>NUCLEOTIDE SEQUENCE [LARGE SCALE GENOMIC DNA]</scope>
    <source>
        <strain evidence="2 3">HLD2</strain>
    </source>
</reference>
<dbReference type="STRING" id="415747.SAMN03097708_03164"/>
<organism evidence="2 3">
    <name type="scientific">Thiohalomonas denitrificans</name>
    <dbReference type="NCBI Taxonomy" id="415747"/>
    <lineage>
        <taxon>Bacteria</taxon>
        <taxon>Pseudomonadati</taxon>
        <taxon>Pseudomonadota</taxon>
        <taxon>Gammaproteobacteria</taxon>
        <taxon>Thiohalomonadales</taxon>
        <taxon>Thiohalomonadaceae</taxon>
        <taxon>Thiohalomonas</taxon>
    </lineage>
</organism>
<protein>
    <submittedName>
        <fullName evidence="2">Uncharacterized protein</fullName>
    </submittedName>
</protein>
<keyword evidence="1" id="KW-0812">Transmembrane</keyword>
<feature type="transmembrane region" description="Helical" evidence="1">
    <location>
        <begin position="69"/>
        <end position="88"/>
    </location>
</feature>
<keyword evidence="1" id="KW-1133">Transmembrane helix</keyword>
<name>A0A1G5R0U6_9GAMM</name>
<dbReference type="RefSeq" id="WP_092999111.1">
    <property type="nucleotide sequence ID" value="NZ_FMWD01000015.1"/>
</dbReference>
<keyword evidence="3" id="KW-1185">Reference proteome</keyword>